<evidence type="ECO:0000313" key="4">
    <source>
        <dbReference type="Proteomes" id="UP000250140"/>
    </source>
</evidence>
<dbReference type="AlphaFoldDB" id="A0A8E2EYK3"/>
<dbReference type="EMBL" id="KV749934">
    <property type="protein sequence ID" value="OCL07028.1"/>
    <property type="molecule type" value="Genomic_DNA"/>
</dbReference>
<feature type="region of interest" description="Disordered" evidence="1">
    <location>
        <begin position="274"/>
        <end position="308"/>
    </location>
</feature>
<keyword evidence="2" id="KW-0472">Membrane</keyword>
<evidence type="ECO:0000256" key="1">
    <source>
        <dbReference type="SAM" id="MobiDB-lite"/>
    </source>
</evidence>
<keyword evidence="4" id="KW-1185">Reference proteome</keyword>
<keyword evidence="2" id="KW-0812">Transmembrane</keyword>
<evidence type="ECO:0000256" key="2">
    <source>
        <dbReference type="SAM" id="Phobius"/>
    </source>
</evidence>
<dbReference type="OrthoDB" id="3338076at2759"/>
<proteinExistence type="predicted"/>
<accession>A0A8E2EYK3</accession>
<keyword evidence="2" id="KW-1133">Transmembrane helix</keyword>
<dbReference type="InterPro" id="IPR013862">
    <property type="entry name" value="Kei1"/>
</dbReference>
<gene>
    <name evidence="3" type="ORF">AOQ84DRAFT_295918</name>
</gene>
<feature type="transmembrane region" description="Helical" evidence="2">
    <location>
        <begin position="169"/>
        <end position="192"/>
    </location>
</feature>
<feature type="transmembrane region" description="Helical" evidence="2">
    <location>
        <begin position="89"/>
        <end position="113"/>
    </location>
</feature>
<evidence type="ECO:0000313" key="3">
    <source>
        <dbReference type="EMBL" id="OCL07028.1"/>
    </source>
</evidence>
<dbReference type="GO" id="GO:0006673">
    <property type="term" value="P:inositol phosphoceramide metabolic process"/>
    <property type="evidence" value="ECO:0007669"/>
    <property type="project" value="InterPro"/>
</dbReference>
<organism evidence="3 4">
    <name type="scientific">Glonium stellatum</name>
    <dbReference type="NCBI Taxonomy" id="574774"/>
    <lineage>
        <taxon>Eukaryota</taxon>
        <taxon>Fungi</taxon>
        <taxon>Dikarya</taxon>
        <taxon>Ascomycota</taxon>
        <taxon>Pezizomycotina</taxon>
        <taxon>Dothideomycetes</taxon>
        <taxon>Pleosporomycetidae</taxon>
        <taxon>Gloniales</taxon>
        <taxon>Gloniaceae</taxon>
        <taxon>Glonium</taxon>
    </lineage>
</organism>
<dbReference type="Proteomes" id="UP000250140">
    <property type="component" value="Unassembled WGS sequence"/>
</dbReference>
<protein>
    <submittedName>
        <fullName evidence="3">DUF1753-domain-containing protein</fullName>
    </submittedName>
</protein>
<feature type="transmembrane region" description="Helical" evidence="2">
    <location>
        <begin position="59"/>
        <end position="77"/>
    </location>
</feature>
<dbReference type="PANTHER" id="PTHR28077:SF1">
    <property type="entry name" value="INOSITOL PHOSPHORYLCERAMIDE SYNTHASE REGULATORY SUBUNIT KEI1"/>
    <property type="match status" value="1"/>
</dbReference>
<dbReference type="Pfam" id="PF08552">
    <property type="entry name" value="Kei1"/>
    <property type="match status" value="1"/>
</dbReference>
<dbReference type="PANTHER" id="PTHR28077">
    <property type="entry name" value="INOSITOL PHOSPHORYLCERAMIDE SYNTHASE REGULATORY SUBUNIT KEI1"/>
    <property type="match status" value="1"/>
</dbReference>
<dbReference type="GO" id="GO:0000139">
    <property type="term" value="C:Golgi membrane"/>
    <property type="evidence" value="ECO:0007669"/>
    <property type="project" value="TreeGrafter"/>
</dbReference>
<name>A0A8E2EYK3_9PEZI</name>
<reference evidence="3 4" key="1">
    <citation type="journal article" date="2016" name="Nat. Commun.">
        <title>Ectomycorrhizal ecology is imprinted in the genome of the dominant symbiotic fungus Cenococcum geophilum.</title>
        <authorList>
            <consortium name="DOE Joint Genome Institute"/>
            <person name="Peter M."/>
            <person name="Kohler A."/>
            <person name="Ohm R.A."/>
            <person name="Kuo A."/>
            <person name="Krutzmann J."/>
            <person name="Morin E."/>
            <person name="Arend M."/>
            <person name="Barry K.W."/>
            <person name="Binder M."/>
            <person name="Choi C."/>
            <person name="Clum A."/>
            <person name="Copeland A."/>
            <person name="Grisel N."/>
            <person name="Haridas S."/>
            <person name="Kipfer T."/>
            <person name="LaButti K."/>
            <person name="Lindquist E."/>
            <person name="Lipzen A."/>
            <person name="Maire R."/>
            <person name="Meier B."/>
            <person name="Mihaltcheva S."/>
            <person name="Molinier V."/>
            <person name="Murat C."/>
            <person name="Poggeler S."/>
            <person name="Quandt C.A."/>
            <person name="Sperisen C."/>
            <person name="Tritt A."/>
            <person name="Tisserant E."/>
            <person name="Crous P.W."/>
            <person name="Henrissat B."/>
            <person name="Nehls U."/>
            <person name="Egli S."/>
            <person name="Spatafora J.W."/>
            <person name="Grigoriev I.V."/>
            <person name="Martin F.M."/>
        </authorList>
    </citation>
    <scope>NUCLEOTIDE SEQUENCE [LARGE SCALE GENOMIC DNA]</scope>
    <source>
        <strain evidence="3 4">CBS 207.34</strain>
    </source>
</reference>
<dbReference type="GO" id="GO:0070917">
    <property type="term" value="F:inositol phosphoceramide synthase regulator activity"/>
    <property type="evidence" value="ECO:0007669"/>
    <property type="project" value="InterPro"/>
</dbReference>
<dbReference type="GO" id="GO:0070916">
    <property type="term" value="C:inositol phosphoceramide synthase complex"/>
    <property type="evidence" value="ECO:0007669"/>
    <property type="project" value="TreeGrafter"/>
</dbReference>
<sequence>MAPLHLFEIPRPKAFFNYMSLRTGAEIITFLMLLNKISGFYGILALLTGAPLTSLQFSMYLYSLLALCATVYLSPHIRRASPLQCLALAHLYAFDTVLNALYTAAFGVAWFYVLAQHGQDGKAAVPGAGGISTNAGFTNPKYNVSSVEVVAAPAGGLAPGQDAVASGSFMSLSVIAVLWALRVYFVFVLLAFARQVLRQHVATTSSVAWGAPGAPQDSLAENPFAEGREEGEGWRGKLGRAMLAGAPRYWLGADEDGEWMRGLGGKFRKSMEPVGVVERERRRRSGTGPPAPPRELVGQRLADLTEVR</sequence>
<feature type="transmembrane region" description="Helical" evidence="2">
    <location>
        <begin position="27"/>
        <end position="47"/>
    </location>
</feature>